<name>A0A3B1CPW5_9ZZZZ</name>
<feature type="domain" description="Cyclophilin TM1367-like" evidence="1">
    <location>
        <begin position="19"/>
        <end position="136"/>
    </location>
</feature>
<sequence length="139" mass="15400">TNFCYIMCIAEKERLMPTPIMIKAGPVVLEGELFDSPTARAVTDILPIKTTFNVWGDEFYFEIPVDMPLDETATTEVKTGDIGYWPIGRAIAIFFGPTPLSSGPDPIPASEVNIVGRIKGDARELVEAKSEKRILIQKR</sequence>
<dbReference type="InterPro" id="IPR025658">
    <property type="entry name" value="Cyclophilin_TM1367"/>
</dbReference>
<feature type="non-terminal residue" evidence="2">
    <location>
        <position position="1"/>
    </location>
</feature>
<organism evidence="2">
    <name type="scientific">hydrothermal vent metagenome</name>
    <dbReference type="NCBI Taxonomy" id="652676"/>
    <lineage>
        <taxon>unclassified sequences</taxon>
        <taxon>metagenomes</taxon>
        <taxon>ecological metagenomes</taxon>
    </lineage>
</organism>
<reference evidence="2" key="1">
    <citation type="submission" date="2018-06" db="EMBL/GenBank/DDBJ databases">
        <authorList>
            <person name="Zhirakovskaya E."/>
        </authorList>
    </citation>
    <scope>NUCLEOTIDE SEQUENCE</scope>
</reference>
<gene>
    <name evidence="2" type="ORF">MNBD_NITROSPIRAE02-788</name>
</gene>
<dbReference type="AlphaFoldDB" id="A0A3B1CPW5"/>
<evidence type="ECO:0000313" key="2">
    <source>
        <dbReference type="EMBL" id="VAX32159.1"/>
    </source>
</evidence>
<proteinExistence type="predicted"/>
<accession>A0A3B1CPW5</accession>
<dbReference type="Pfam" id="PF04126">
    <property type="entry name" value="Cyclophil_like"/>
    <property type="match status" value="1"/>
</dbReference>
<dbReference type="Gene3D" id="2.40.100.20">
    <property type="match status" value="1"/>
</dbReference>
<evidence type="ECO:0000259" key="1">
    <source>
        <dbReference type="Pfam" id="PF04126"/>
    </source>
</evidence>
<protein>
    <recommendedName>
        <fullName evidence="1">Cyclophilin TM1367-like domain-containing protein</fullName>
    </recommendedName>
</protein>
<dbReference type="InterPro" id="IPR029000">
    <property type="entry name" value="Cyclophilin-like_dom_sf"/>
</dbReference>
<dbReference type="SUPFAM" id="SSF50891">
    <property type="entry name" value="Cyclophilin-like"/>
    <property type="match status" value="1"/>
</dbReference>
<dbReference type="EMBL" id="UOGH01000238">
    <property type="protein sequence ID" value="VAX32159.1"/>
    <property type="molecule type" value="Genomic_DNA"/>
</dbReference>